<dbReference type="Gene3D" id="1.10.155.10">
    <property type="entry name" value="Chemotaxis receptor methyltransferase CheR, N-terminal domain"/>
    <property type="match status" value="1"/>
</dbReference>
<comment type="catalytic activity">
    <reaction evidence="1 5">
        <text>L-glutamyl-[protein] + S-adenosyl-L-methionine = [protein]-L-glutamate 5-O-methyl ester + S-adenosyl-L-homocysteine</text>
        <dbReference type="Rhea" id="RHEA:24452"/>
        <dbReference type="Rhea" id="RHEA-COMP:10208"/>
        <dbReference type="Rhea" id="RHEA-COMP:10311"/>
        <dbReference type="ChEBI" id="CHEBI:29973"/>
        <dbReference type="ChEBI" id="CHEBI:57856"/>
        <dbReference type="ChEBI" id="CHEBI:59789"/>
        <dbReference type="ChEBI" id="CHEBI:82795"/>
        <dbReference type="EC" id="2.1.1.80"/>
    </reaction>
</comment>
<evidence type="ECO:0000259" key="7">
    <source>
        <dbReference type="PROSITE" id="PS50123"/>
    </source>
</evidence>
<dbReference type="InterPro" id="IPR026024">
    <property type="entry name" value="Chemotaxis_MeTrfase_CheR"/>
</dbReference>
<dbReference type="Pfam" id="PF03705">
    <property type="entry name" value="CheR_N"/>
    <property type="match status" value="1"/>
</dbReference>
<dbReference type="KEGG" id="saga:M5M_00420"/>
<organism evidence="8 9">
    <name type="scientific">Simiduia agarivorans (strain DSM 21679 / JCM 13881 / BCRC 17597 / SA1)</name>
    <dbReference type="NCBI Taxonomy" id="1117647"/>
    <lineage>
        <taxon>Bacteria</taxon>
        <taxon>Pseudomonadati</taxon>
        <taxon>Pseudomonadota</taxon>
        <taxon>Gammaproteobacteria</taxon>
        <taxon>Cellvibrionales</taxon>
        <taxon>Cellvibrionaceae</taxon>
        <taxon>Simiduia</taxon>
    </lineage>
</organism>
<dbReference type="GO" id="GO:0032259">
    <property type="term" value="P:methylation"/>
    <property type="evidence" value="ECO:0007669"/>
    <property type="project" value="UniProtKB-KW"/>
</dbReference>
<dbReference type="PROSITE" id="PS50123">
    <property type="entry name" value="CHER"/>
    <property type="match status" value="1"/>
</dbReference>
<keyword evidence="4 5" id="KW-0949">S-adenosyl-L-methionine</keyword>
<dbReference type="InterPro" id="IPR022642">
    <property type="entry name" value="CheR_C"/>
</dbReference>
<evidence type="ECO:0000256" key="6">
    <source>
        <dbReference type="PIRSR" id="PIRSR000410-1"/>
    </source>
</evidence>
<dbReference type="SMART" id="SM00138">
    <property type="entry name" value="MeTrc"/>
    <property type="match status" value="1"/>
</dbReference>
<dbReference type="GO" id="GO:0008983">
    <property type="term" value="F:protein-glutamate O-methyltransferase activity"/>
    <property type="evidence" value="ECO:0007669"/>
    <property type="project" value="UniProtKB-EC"/>
</dbReference>
<dbReference type="Gene3D" id="3.40.50.150">
    <property type="entry name" value="Vaccinia Virus protein VP39"/>
    <property type="match status" value="1"/>
</dbReference>
<dbReference type="HOGENOM" id="CLU_025854_0_0_6"/>
<dbReference type="RefSeq" id="WP_015045494.1">
    <property type="nucleotide sequence ID" value="NC_018868.3"/>
</dbReference>
<evidence type="ECO:0000313" key="8">
    <source>
        <dbReference type="EMBL" id="AFU97321.1"/>
    </source>
</evidence>
<dbReference type="Pfam" id="PF01739">
    <property type="entry name" value="CheR"/>
    <property type="match status" value="1"/>
</dbReference>
<evidence type="ECO:0000313" key="9">
    <source>
        <dbReference type="Proteomes" id="UP000000466"/>
    </source>
</evidence>
<feature type="binding site" evidence="6">
    <location>
        <position position="79"/>
    </location>
    <ligand>
        <name>S-adenosyl-L-methionine</name>
        <dbReference type="ChEBI" id="CHEBI:59789"/>
    </ligand>
</feature>
<dbReference type="PRINTS" id="PR00996">
    <property type="entry name" value="CHERMTFRASE"/>
</dbReference>
<dbReference type="EMBL" id="CP003746">
    <property type="protein sequence ID" value="AFU97321.1"/>
    <property type="molecule type" value="Genomic_DNA"/>
</dbReference>
<accession>K4KEH5</accession>
<dbReference type="InterPro" id="IPR050903">
    <property type="entry name" value="Bact_Chemotaxis_MeTrfase"/>
</dbReference>
<feature type="binding site" evidence="6">
    <location>
        <position position="75"/>
    </location>
    <ligand>
        <name>S-adenosyl-L-methionine</name>
        <dbReference type="ChEBI" id="CHEBI:59789"/>
    </ligand>
</feature>
<dbReference type="AlphaFoldDB" id="K4KEH5"/>
<comment type="function">
    <text evidence="5">Methylation of the membrane-bound methyl-accepting chemotaxis proteins (MCP) to form gamma-glutamyl methyl ester residues in MCP.</text>
</comment>
<feature type="binding site" evidence="6">
    <location>
        <position position="73"/>
    </location>
    <ligand>
        <name>S-adenosyl-L-methionine</name>
        <dbReference type="ChEBI" id="CHEBI:59789"/>
    </ligand>
</feature>
<dbReference type="InterPro" id="IPR022641">
    <property type="entry name" value="CheR_N"/>
</dbReference>
<evidence type="ECO:0000256" key="3">
    <source>
        <dbReference type="ARBA" id="ARBA00022679"/>
    </source>
</evidence>
<feature type="binding site" evidence="6">
    <location>
        <position position="141"/>
    </location>
    <ligand>
        <name>S-adenosyl-L-methionine</name>
        <dbReference type="ChEBI" id="CHEBI:59789"/>
    </ligand>
</feature>
<dbReference type="Proteomes" id="UP000000466">
    <property type="component" value="Chromosome"/>
</dbReference>
<gene>
    <name evidence="8" type="ordered locus">M5M_00420</name>
</gene>
<keyword evidence="2 5" id="KW-0489">Methyltransferase</keyword>
<dbReference type="EC" id="2.1.1.80" evidence="5"/>
<dbReference type="PANTHER" id="PTHR24422:SF19">
    <property type="entry name" value="CHEMOTAXIS PROTEIN METHYLTRANSFERASE"/>
    <property type="match status" value="1"/>
</dbReference>
<evidence type="ECO:0000256" key="5">
    <source>
        <dbReference type="PIRNR" id="PIRNR000410"/>
    </source>
</evidence>
<evidence type="ECO:0000256" key="4">
    <source>
        <dbReference type="ARBA" id="ARBA00022691"/>
    </source>
</evidence>
<feature type="domain" description="CheR-type methyltransferase" evidence="7">
    <location>
        <begin position="1"/>
        <end position="268"/>
    </location>
</feature>
<feature type="binding site" evidence="6">
    <location>
        <begin position="214"/>
        <end position="215"/>
    </location>
    <ligand>
        <name>S-adenosyl-L-methionine</name>
        <dbReference type="ChEBI" id="CHEBI:59789"/>
    </ligand>
</feature>
<dbReference type="SUPFAM" id="SSF53335">
    <property type="entry name" value="S-adenosyl-L-methionine-dependent methyltransferases"/>
    <property type="match status" value="1"/>
</dbReference>
<evidence type="ECO:0000256" key="1">
    <source>
        <dbReference type="ARBA" id="ARBA00001541"/>
    </source>
</evidence>
<protein>
    <recommendedName>
        <fullName evidence="5">Chemotaxis protein methyltransferase</fullName>
        <ecNumber evidence="5">2.1.1.80</ecNumber>
    </recommendedName>
</protein>
<dbReference type="SUPFAM" id="SSF47757">
    <property type="entry name" value="Chemotaxis receptor methyltransferase CheR, N-terminal domain"/>
    <property type="match status" value="1"/>
</dbReference>
<feature type="binding site" evidence="6">
    <location>
        <position position="115"/>
    </location>
    <ligand>
        <name>S-adenosyl-L-methionine</name>
        <dbReference type="ChEBI" id="CHEBI:59789"/>
    </ligand>
</feature>
<evidence type="ECO:0000256" key="2">
    <source>
        <dbReference type="ARBA" id="ARBA00022603"/>
    </source>
</evidence>
<dbReference type="InterPro" id="IPR029063">
    <property type="entry name" value="SAM-dependent_MTases_sf"/>
</dbReference>
<dbReference type="InterPro" id="IPR036804">
    <property type="entry name" value="CheR_N_sf"/>
</dbReference>
<dbReference type="PIRSF" id="PIRSF000410">
    <property type="entry name" value="CheR"/>
    <property type="match status" value="1"/>
</dbReference>
<keyword evidence="3 5" id="KW-0808">Transferase</keyword>
<sequence length="268" mass="31225">MYELSAADFRFLCSLVYEHSGIVLGEAKRHMLYRRIMRRIRILKIDSFAGYCNYIRRNAQQELPAFINAVTTNLTRFFREYHHFEYLKQEYLPQLKRAGSGRVRLWSAGCSTGEEAYSLAMCLRSVFADHELDDKLILATDLDTEVLDVASQGCYPMSAVKDIAPAEQARYFLKDKRNALCKVKPEISTLIRFRQLNLLNEWPMRGQFDVIFCRNVLIYFDRETQYQVVSRLAQRLHSGGLLCLGHSESLDRRVMGLVPVGRTMFRRQ</sequence>
<dbReference type="PANTHER" id="PTHR24422">
    <property type="entry name" value="CHEMOTAXIS PROTEIN METHYLTRANSFERASE"/>
    <property type="match status" value="1"/>
</dbReference>
<reference evidence="8 9" key="1">
    <citation type="journal article" date="2013" name="Genome Announc.">
        <title>Complete genome sequence of Simiduia agarivorans SA1(T), a marine bacterium able to degrade a variety of polysaccharides.</title>
        <authorList>
            <person name="Lin S.Y."/>
            <person name="Shieh W.Y."/>
            <person name="Chen J.S."/>
            <person name="Tang S.L."/>
        </authorList>
    </citation>
    <scope>NUCLEOTIDE SEQUENCE [LARGE SCALE GENOMIC DNA]</scope>
    <source>
        <strain evidence="9">DSM 21679 / JCM 13881 / BCRC 17597 / SA1</strain>
    </source>
</reference>
<dbReference type="InterPro" id="IPR000780">
    <property type="entry name" value="CheR_MeTrfase"/>
</dbReference>
<feature type="binding site" evidence="6">
    <location>
        <begin position="197"/>
        <end position="198"/>
    </location>
    <ligand>
        <name>S-adenosyl-L-methionine</name>
        <dbReference type="ChEBI" id="CHEBI:59789"/>
    </ligand>
</feature>
<proteinExistence type="predicted"/>
<dbReference type="STRING" id="1117647.M5M_00420"/>
<keyword evidence="9" id="KW-1185">Reference proteome</keyword>
<dbReference type="eggNOG" id="COG1352">
    <property type="taxonomic scope" value="Bacteria"/>
</dbReference>
<name>K4KEH5_SIMAS</name>